<dbReference type="SUPFAM" id="SSF49777">
    <property type="entry name" value="PEBP-like"/>
    <property type="match status" value="1"/>
</dbReference>
<accession>A0AAI9TK63</accession>
<dbReference type="GO" id="GO:0005543">
    <property type="term" value="F:phospholipid binding"/>
    <property type="evidence" value="ECO:0007669"/>
    <property type="project" value="TreeGrafter"/>
</dbReference>
<dbReference type="InterPro" id="IPR035810">
    <property type="entry name" value="PEBP_euk"/>
</dbReference>
<dbReference type="EMBL" id="LACB01000110">
    <property type="protein sequence ID" value="KAJ9488664.1"/>
    <property type="molecule type" value="Genomic_DNA"/>
</dbReference>
<reference evidence="1" key="2">
    <citation type="journal article" date="2016" name="Fungal Biol.">
        <title>Ochratoxin A production by Penicillium thymicola.</title>
        <authorList>
            <person name="Nguyen H.D.T."/>
            <person name="McMullin D.R."/>
            <person name="Ponomareva E."/>
            <person name="Riley R."/>
            <person name="Pomraning K.R."/>
            <person name="Baker S.E."/>
            <person name="Seifert K.A."/>
        </authorList>
    </citation>
    <scope>NUCLEOTIDE SEQUENCE</scope>
    <source>
        <strain evidence="1">DAOM 180753</strain>
    </source>
</reference>
<dbReference type="InterPro" id="IPR008914">
    <property type="entry name" value="PEBP"/>
</dbReference>
<dbReference type="PANTHER" id="PTHR11362:SF78">
    <property type="entry name" value="PROTEASE INHIBITOR"/>
    <property type="match status" value="1"/>
</dbReference>
<dbReference type="GO" id="GO:0030162">
    <property type="term" value="P:regulation of proteolysis"/>
    <property type="evidence" value="ECO:0007669"/>
    <property type="project" value="TreeGrafter"/>
</dbReference>
<dbReference type="PANTHER" id="PTHR11362">
    <property type="entry name" value="PHOSPHATIDYLETHANOLAMINE-BINDING PROTEIN"/>
    <property type="match status" value="1"/>
</dbReference>
<dbReference type="GO" id="GO:0046578">
    <property type="term" value="P:regulation of Ras protein signal transduction"/>
    <property type="evidence" value="ECO:0007669"/>
    <property type="project" value="TreeGrafter"/>
</dbReference>
<evidence type="ECO:0000313" key="2">
    <source>
        <dbReference type="Proteomes" id="UP001227192"/>
    </source>
</evidence>
<dbReference type="CDD" id="cd00866">
    <property type="entry name" value="PEBP_euk"/>
    <property type="match status" value="1"/>
</dbReference>
<dbReference type="Gene3D" id="3.90.280.10">
    <property type="entry name" value="PEBP-like"/>
    <property type="match status" value="2"/>
</dbReference>
<reference evidence="1" key="1">
    <citation type="submission" date="2015-06" db="EMBL/GenBank/DDBJ databases">
        <authorList>
            <person name="Nguyen H."/>
        </authorList>
    </citation>
    <scope>NUCLEOTIDE SEQUENCE</scope>
    <source>
        <strain evidence="1">DAOM 180753</strain>
    </source>
</reference>
<dbReference type="InterPro" id="IPR036610">
    <property type="entry name" value="PEBP-like_sf"/>
</dbReference>
<comment type="caution">
    <text evidence="1">The sequence shown here is derived from an EMBL/GenBank/DDBJ whole genome shotgun (WGS) entry which is preliminary data.</text>
</comment>
<sequence length="151" mass="16361">MPSDNHVKAGLALIEDKSKVLGLTIGSHENVQPGTWLPRKATQEPPKLSFAGANPTSTYLVSDIKVTSEGVLVSDAPFIANYIGPAPPPMSAPHRYMFFLYEQPAGFDLTAHAPAGGKKFGNSNRMRYDLDAWAENIKLGPLVAFNYLTCN</sequence>
<organism evidence="1 2">
    <name type="scientific">Penicillium thymicola</name>
    <dbReference type="NCBI Taxonomy" id="293382"/>
    <lineage>
        <taxon>Eukaryota</taxon>
        <taxon>Fungi</taxon>
        <taxon>Dikarya</taxon>
        <taxon>Ascomycota</taxon>
        <taxon>Pezizomycotina</taxon>
        <taxon>Eurotiomycetes</taxon>
        <taxon>Eurotiomycetidae</taxon>
        <taxon>Eurotiales</taxon>
        <taxon>Aspergillaceae</taxon>
        <taxon>Penicillium</taxon>
    </lineage>
</organism>
<dbReference type="Pfam" id="PF01161">
    <property type="entry name" value="PBP"/>
    <property type="match status" value="1"/>
</dbReference>
<protein>
    <submittedName>
        <fullName evidence="1">Uncharacterized protein</fullName>
    </submittedName>
</protein>
<dbReference type="AlphaFoldDB" id="A0AAI9TK63"/>
<keyword evidence="2" id="KW-1185">Reference proteome</keyword>
<dbReference type="GO" id="GO:0030414">
    <property type="term" value="F:peptidase inhibitor activity"/>
    <property type="evidence" value="ECO:0007669"/>
    <property type="project" value="TreeGrafter"/>
</dbReference>
<gene>
    <name evidence="1" type="ORF">VN97_g4624</name>
</gene>
<dbReference type="Proteomes" id="UP001227192">
    <property type="component" value="Unassembled WGS sequence"/>
</dbReference>
<evidence type="ECO:0000313" key="1">
    <source>
        <dbReference type="EMBL" id="KAJ9488664.1"/>
    </source>
</evidence>
<name>A0AAI9TK63_PENTH</name>
<proteinExistence type="predicted"/>